<proteinExistence type="predicted"/>
<feature type="region of interest" description="Disordered" evidence="1">
    <location>
        <begin position="1"/>
        <end position="62"/>
    </location>
</feature>
<comment type="caution">
    <text evidence="2">The sequence shown here is derived from an EMBL/GenBank/DDBJ whole genome shotgun (WGS) entry which is preliminary data.</text>
</comment>
<name>A0ABN0YGF9_9CAUL</name>
<protein>
    <recommendedName>
        <fullName evidence="4">Stress-induced protein</fullName>
    </recommendedName>
</protein>
<keyword evidence="3" id="KW-1185">Reference proteome</keyword>
<evidence type="ECO:0008006" key="4">
    <source>
        <dbReference type="Google" id="ProtNLM"/>
    </source>
</evidence>
<dbReference type="EMBL" id="BAAAEJ010000007">
    <property type="protein sequence ID" value="GAA0394659.1"/>
    <property type="molecule type" value="Genomic_DNA"/>
</dbReference>
<reference evidence="2 3" key="1">
    <citation type="journal article" date="2019" name="Int. J. Syst. Evol. Microbiol.">
        <title>The Global Catalogue of Microorganisms (GCM) 10K type strain sequencing project: providing services to taxonomists for standard genome sequencing and annotation.</title>
        <authorList>
            <consortium name="The Broad Institute Genomics Platform"/>
            <consortium name="The Broad Institute Genome Sequencing Center for Infectious Disease"/>
            <person name="Wu L."/>
            <person name="Ma J."/>
        </authorList>
    </citation>
    <scope>NUCLEOTIDE SEQUENCE [LARGE SCALE GENOMIC DNA]</scope>
    <source>
        <strain evidence="2 3">JCM 13476</strain>
    </source>
</reference>
<dbReference type="RefSeq" id="WP_167177566.1">
    <property type="nucleotide sequence ID" value="NZ_BAAAEJ010000007.1"/>
</dbReference>
<gene>
    <name evidence="2" type="ORF">GCM10009093_21540</name>
</gene>
<evidence type="ECO:0000256" key="1">
    <source>
        <dbReference type="SAM" id="MobiDB-lite"/>
    </source>
</evidence>
<accession>A0ABN0YGF9</accession>
<dbReference type="Proteomes" id="UP001500791">
    <property type="component" value="Unassembled WGS sequence"/>
</dbReference>
<sequence>MTQTTSNIRKRGFASLSPERRVEIARKGGGSVPAEKRSFSQNRTLARTAGAKGGAVKKAEAK</sequence>
<evidence type="ECO:0000313" key="3">
    <source>
        <dbReference type="Proteomes" id="UP001500791"/>
    </source>
</evidence>
<organism evidence="2 3">
    <name type="scientific">Brevundimonas terrae</name>
    <dbReference type="NCBI Taxonomy" id="363631"/>
    <lineage>
        <taxon>Bacteria</taxon>
        <taxon>Pseudomonadati</taxon>
        <taxon>Pseudomonadota</taxon>
        <taxon>Alphaproteobacteria</taxon>
        <taxon>Caulobacterales</taxon>
        <taxon>Caulobacteraceae</taxon>
        <taxon>Brevundimonas</taxon>
    </lineage>
</organism>
<evidence type="ECO:0000313" key="2">
    <source>
        <dbReference type="EMBL" id="GAA0394659.1"/>
    </source>
</evidence>